<name>A0A841T096_9BACL</name>
<dbReference type="RefSeq" id="WP_185121179.1">
    <property type="nucleotide sequence ID" value="NZ_JACJVQ010000015.1"/>
</dbReference>
<proteinExistence type="predicted"/>
<protein>
    <submittedName>
        <fullName evidence="3">Carboxypeptidase regulatory-like domain-containing protein</fullName>
    </submittedName>
</protein>
<dbReference type="Proteomes" id="UP000535838">
    <property type="component" value="Unassembled WGS sequence"/>
</dbReference>
<dbReference type="Pfam" id="PF13620">
    <property type="entry name" value="CarboxypepD_reg"/>
    <property type="match status" value="1"/>
</dbReference>
<organism evidence="3 4">
    <name type="scientific">Cohnella thailandensis</name>
    <dbReference type="NCBI Taxonomy" id="557557"/>
    <lineage>
        <taxon>Bacteria</taxon>
        <taxon>Bacillati</taxon>
        <taxon>Bacillota</taxon>
        <taxon>Bacilli</taxon>
        <taxon>Bacillales</taxon>
        <taxon>Paenibacillaceae</taxon>
        <taxon>Cohnella</taxon>
    </lineage>
</organism>
<dbReference type="Gene3D" id="2.60.40.1120">
    <property type="entry name" value="Carboxypeptidase-like, regulatory domain"/>
    <property type="match status" value="1"/>
</dbReference>
<feature type="signal peptide" evidence="2">
    <location>
        <begin position="1"/>
        <end position="18"/>
    </location>
</feature>
<dbReference type="PROSITE" id="PS51257">
    <property type="entry name" value="PROKAR_LIPOPROTEIN"/>
    <property type="match status" value="1"/>
</dbReference>
<dbReference type="GO" id="GO:0004180">
    <property type="term" value="F:carboxypeptidase activity"/>
    <property type="evidence" value="ECO:0007669"/>
    <property type="project" value="UniProtKB-KW"/>
</dbReference>
<evidence type="ECO:0000256" key="2">
    <source>
        <dbReference type="SAM" id="SignalP"/>
    </source>
</evidence>
<reference evidence="3 4" key="1">
    <citation type="submission" date="2020-08" db="EMBL/GenBank/DDBJ databases">
        <title>Cohnella phylogeny.</title>
        <authorList>
            <person name="Dunlap C."/>
        </authorList>
    </citation>
    <scope>NUCLEOTIDE SEQUENCE [LARGE SCALE GENOMIC DNA]</scope>
    <source>
        <strain evidence="3 4">DSM 25241</strain>
    </source>
</reference>
<feature type="region of interest" description="Disordered" evidence="1">
    <location>
        <begin position="23"/>
        <end position="43"/>
    </location>
</feature>
<accession>A0A841T096</accession>
<keyword evidence="3" id="KW-0645">Protease</keyword>
<dbReference type="InterPro" id="IPR008969">
    <property type="entry name" value="CarboxyPept-like_regulatory"/>
</dbReference>
<comment type="caution">
    <text evidence="3">The sequence shown here is derived from an EMBL/GenBank/DDBJ whole genome shotgun (WGS) entry which is preliminary data.</text>
</comment>
<dbReference type="AlphaFoldDB" id="A0A841T096"/>
<dbReference type="EMBL" id="JACJVQ010000015">
    <property type="protein sequence ID" value="MBB6635955.1"/>
    <property type="molecule type" value="Genomic_DNA"/>
</dbReference>
<keyword evidence="4" id="KW-1185">Reference proteome</keyword>
<keyword evidence="3" id="KW-0121">Carboxypeptidase</keyword>
<gene>
    <name evidence="3" type="ORF">H7B67_17675</name>
</gene>
<feature type="chain" id="PRO_5039666525" evidence="2">
    <location>
        <begin position="19"/>
        <end position="392"/>
    </location>
</feature>
<keyword evidence="2" id="KW-0732">Signal</keyword>
<evidence type="ECO:0000313" key="4">
    <source>
        <dbReference type="Proteomes" id="UP000535838"/>
    </source>
</evidence>
<sequence>MKQWGALSVFVLLAAALAGCESGSNETAPSPSATVSAMPSASASPSASAALSGDIRLDISQTSFDLKQWEQDGTHNTTVEGKLVVGDSPVQNAILHAGENKKDIVTDETGSFELIVDQSLLKDTEVKVVSLDNATIGGRPIDSSASEELLKASTFITVNYPIEIGSVQPSAADASKVEVNARIKSQEGDVISFFQVDKYRIGGVVKDADGNPVPNAVVWIDRDEGEGFGKSTPTNEKGEYQLFYLPEADEGTNLTVTIGTTRYTLPEGKVFHIPDETSVLINITLPKEGYEIVDKPPTLESVTSDGAMYTGILAGLNVPSDVAYTVTIPDKEGNFKVTVDKEVWERHPTFFETKLTKFVEDRELTWGDTLDSSFVEPGASDPKHIVAESLGA</sequence>
<evidence type="ECO:0000256" key="1">
    <source>
        <dbReference type="SAM" id="MobiDB-lite"/>
    </source>
</evidence>
<feature type="compositionally biased region" description="Low complexity" evidence="1">
    <location>
        <begin position="28"/>
        <end position="43"/>
    </location>
</feature>
<dbReference type="SUPFAM" id="SSF49464">
    <property type="entry name" value="Carboxypeptidase regulatory domain-like"/>
    <property type="match status" value="1"/>
</dbReference>
<keyword evidence="3" id="KW-0378">Hydrolase</keyword>
<evidence type="ECO:0000313" key="3">
    <source>
        <dbReference type="EMBL" id="MBB6635955.1"/>
    </source>
</evidence>